<dbReference type="SUPFAM" id="SSF57845">
    <property type="entry name" value="B-box zinc-binding domain"/>
    <property type="match status" value="1"/>
</dbReference>
<proteinExistence type="predicted"/>
<gene>
    <name evidence="2" type="ORF">MEDL_63918</name>
</gene>
<protein>
    <recommendedName>
        <fullName evidence="4">B box-type domain-containing protein</fullName>
    </recommendedName>
</protein>
<keyword evidence="1" id="KW-0175">Coiled coil</keyword>
<organism evidence="2 3">
    <name type="scientific">Mytilus edulis</name>
    <name type="common">Blue mussel</name>
    <dbReference type="NCBI Taxonomy" id="6550"/>
    <lineage>
        <taxon>Eukaryota</taxon>
        <taxon>Metazoa</taxon>
        <taxon>Spiralia</taxon>
        <taxon>Lophotrochozoa</taxon>
        <taxon>Mollusca</taxon>
        <taxon>Bivalvia</taxon>
        <taxon>Autobranchia</taxon>
        <taxon>Pteriomorphia</taxon>
        <taxon>Mytilida</taxon>
        <taxon>Mytiloidea</taxon>
        <taxon>Mytilidae</taxon>
        <taxon>Mytilinae</taxon>
        <taxon>Mytilus</taxon>
    </lineage>
</organism>
<comment type="caution">
    <text evidence="2">The sequence shown here is derived from an EMBL/GenBank/DDBJ whole genome shotgun (WGS) entry which is preliminary data.</text>
</comment>
<dbReference type="CDD" id="cd19757">
    <property type="entry name" value="Bbox1"/>
    <property type="match status" value="1"/>
</dbReference>
<dbReference type="EMBL" id="CAJPWZ010003116">
    <property type="protein sequence ID" value="CAG2252352.1"/>
    <property type="molecule type" value="Genomic_DNA"/>
</dbReference>
<dbReference type="GO" id="GO:0005654">
    <property type="term" value="C:nucleoplasm"/>
    <property type="evidence" value="ECO:0007669"/>
    <property type="project" value="TreeGrafter"/>
</dbReference>
<dbReference type="PANTHER" id="PTHR25462:SF305">
    <property type="entry name" value="RING-TYPE DOMAIN-CONTAINING PROTEIN"/>
    <property type="match status" value="1"/>
</dbReference>
<dbReference type="Gene3D" id="3.30.160.60">
    <property type="entry name" value="Classic Zinc Finger"/>
    <property type="match status" value="1"/>
</dbReference>
<dbReference type="OrthoDB" id="6105938at2759"/>
<dbReference type="AlphaFoldDB" id="A0A8S3V7A1"/>
<dbReference type="Proteomes" id="UP000683360">
    <property type="component" value="Unassembled WGS sequence"/>
</dbReference>
<accession>A0A8S3V7A1</accession>
<dbReference type="PANTHER" id="PTHR25462">
    <property type="entry name" value="BONUS, ISOFORM C-RELATED"/>
    <property type="match status" value="1"/>
</dbReference>
<reference evidence="2" key="1">
    <citation type="submission" date="2021-03" db="EMBL/GenBank/DDBJ databases">
        <authorList>
            <person name="Bekaert M."/>
        </authorList>
    </citation>
    <scope>NUCLEOTIDE SEQUENCE</scope>
</reference>
<feature type="coiled-coil region" evidence="1">
    <location>
        <begin position="120"/>
        <end position="147"/>
    </location>
</feature>
<evidence type="ECO:0000256" key="1">
    <source>
        <dbReference type="SAM" id="Coils"/>
    </source>
</evidence>
<evidence type="ECO:0000313" key="3">
    <source>
        <dbReference type="Proteomes" id="UP000683360"/>
    </source>
</evidence>
<dbReference type="GO" id="GO:0061630">
    <property type="term" value="F:ubiquitin protein ligase activity"/>
    <property type="evidence" value="ECO:0007669"/>
    <property type="project" value="TreeGrafter"/>
</dbReference>
<evidence type="ECO:0008006" key="4">
    <source>
        <dbReference type="Google" id="ProtNLM"/>
    </source>
</evidence>
<dbReference type="InterPro" id="IPR047153">
    <property type="entry name" value="TRIM45/56/19-like"/>
</dbReference>
<evidence type="ECO:0000313" key="2">
    <source>
        <dbReference type="EMBL" id="CAG2252352.1"/>
    </source>
</evidence>
<keyword evidence="3" id="KW-1185">Reference proteome</keyword>
<name>A0A8S3V7A1_MYTED</name>
<sequence length="244" mass="28959">MSEIINQCEICFLGGELKTSIKYCLDCRQPLCEGCYQQHGKFRLLNHHKVLTIEEYSKFLPEIRSFKKTCSDHEDETFEFLCVDHNCCVCFLCLKDKHKLCKAVHKIKSLNAEEQMELFFSKLNSNKKEAERLINSYQSNISDLRKETQSAKTSIQSIVNNVQSYLYRFRSKIERQLADETLKLKQKIKYCEEVVAKIPKRIEVLKKFMKYGDSYQVFENCVLWKLNRKKTKDRYKIWKANSTK</sequence>